<reference evidence="2 3" key="1">
    <citation type="submission" date="2018-11" db="EMBL/GenBank/DDBJ databases">
        <authorList>
            <consortium name="Pathogen Informatics"/>
        </authorList>
    </citation>
    <scope>NUCLEOTIDE SEQUENCE [LARGE SCALE GENOMIC DNA]</scope>
</reference>
<dbReference type="AlphaFoldDB" id="A0A183GN86"/>
<evidence type="ECO:0000313" key="4">
    <source>
        <dbReference type="WBParaSite" id="HPBE_0002415601-mRNA-1"/>
    </source>
</evidence>
<accession>A0A183GN86</accession>
<feature type="signal peptide" evidence="1">
    <location>
        <begin position="1"/>
        <end position="17"/>
    </location>
</feature>
<feature type="chain" id="PRO_5044552154" evidence="1">
    <location>
        <begin position="18"/>
        <end position="108"/>
    </location>
</feature>
<name>A0A183GN86_HELPZ</name>
<dbReference type="WBParaSite" id="HPBE_0002415601-mRNA-1">
    <property type="protein sequence ID" value="HPBE_0002415601-mRNA-1"/>
    <property type="gene ID" value="HPBE_0002415601"/>
</dbReference>
<gene>
    <name evidence="2" type="ORF">HPBE_LOCUS24155</name>
</gene>
<accession>A0A3P8EEV1</accession>
<keyword evidence="3" id="KW-1185">Reference proteome</keyword>
<evidence type="ECO:0000313" key="3">
    <source>
        <dbReference type="Proteomes" id="UP000050761"/>
    </source>
</evidence>
<organism evidence="3 4">
    <name type="scientific">Heligmosomoides polygyrus</name>
    <name type="common">Parasitic roundworm</name>
    <dbReference type="NCBI Taxonomy" id="6339"/>
    <lineage>
        <taxon>Eukaryota</taxon>
        <taxon>Metazoa</taxon>
        <taxon>Ecdysozoa</taxon>
        <taxon>Nematoda</taxon>
        <taxon>Chromadorea</taxon>
        <taxon>Rhabditida</taxon>
        <taxon>Rhabditina</taxon>
        <taxon>Rhabditomorpha</taxon>
        <taxon>Strongyloidea</taxon>
        <taxon>Heligmosomidae</taxon>
        <taxon>Heligmosomoides</taxon>
    </lineage>
</organism>
<dbReference type="Proteomes" id="UP000050761">
    <property type="component" value="Unassembled WGS sequence"/>
</dbReference>
<evidence type="ECO:0000256" key="1">
    <source>
        <dbReference type="SAM" id="SignalP"/>
    </source>
</evidence>
<proteinExistence type="predicted"/>
<reference evidence="4" key="2">
    <citation type="submission" date="2019-09" db="UniProtKB">
        <authorList>
            <consortium name="WormBaseParasite"/>
        </authorList>
    </citation>
    <scope>IDENTIFICATION</scope>
</reference>
<protein>
    <submittedName>
        <fullName evidence="4">Phospholipase B-like</fullName>
    </submittedName>
</protein>
<dbReference type="EMBL" id="UZAH01035923">
    <property type="protein sequence ID" value="VDP43184.1"/>
    <property type="molecule type" value="Genomic_DNA"/>
</dbReference>
<sequence>MSFYLTALFCLLAVIEANDLEEFCFDKTKDARPWIIEYVQEVIPKLMWNEGLEEIAKEYGDHGKKPQNADNYIYLEKEKTFNTSTGIRKMANDVMASVSSRTKAAVSW</sequence>
<keyword evidence="1" id="KW-0732">Signal</keyword>
<evidence type="ECO:0000313" key="2">
    <source>
        <dbReference type="EMBL" id="VDP43184.1"/>
    </source>
</evidence>